<keyword evidence="9" id="KW-1185">Reference proteome</keyword>
<dbReference type="Proteomes" id="UP001317629">
    <property type="component" value="Plasmid pSS37A-Re-1"/>
</dbReference>
<evidence type="ECO:0000256" key="3">
    <source>
        <dbReference type="ARBA" id="ARBA00012535"/>
    </source>
</evidence>
<comment type="similarity">
    <text evidence="2">Belongs to the tryptophan 2-monooxygenase family.</text>
</comment>
<keyword evidence="8" id="KW-0614">Plasmid</keyword>
<evidence type="ECO:0000313" key="9">
    <source>
        <dbReference type="Proteomes" id="UP001317629"/>
    </source>
</evidence>
<feature type="domain" description="Amine oxidase" evidence="7">
    <location>
        <begin position="62"/>
        <end position="554"/>
    </location>
</feature>
<dbReference type="InterPro" id="IPR036188">
    <property type="entry name" value="FAD/NAD-bd_sf"/>
</dbReference>
<dbReference type="PANTHER" id="PTHR10742">
    <property type="entry name" value="FLAVIN MONOAMINE OXIDASE"/>
    <property type="match status" value="1"/>
</dbReference>
<dbReference type="Gene3D" id="3.50.50.60">
    <property type="entry name" value="FAD/NAD(P)-binding domain"/>
    <property type="match status" value="2"/>
</dbReference>
<comment type="pathway">
    <text evidence="1">Plant hormone metabolism; auxin biosynthesis.</text>
</comment>
<comment type="catalytic activity">
    <reaction evidence="6">
        <text>L-tryptophan + O2 = indole-3-acetamide + CO2 + H2O</text>
        <dbReference type="Rhea" id="RHEA:16165"/>
        <dbReference type="ChEBI" id="CHEBI:15377"/>
        <dbReference type="ChEBI" id="CHEBI:15379"/>
        <dbReference type="ChEBI" id="CHEBI:16031"/>
        <dbReference type="ChEBI" id="CHEBI:16526"/>
        <dbReference type="ChEBI" id="CHEBI:57912"/>
        <dbReference type="EC" id="1.13.12.3"/>
    </reaction>
</comment>
<organism evidence="8 9">
    <name type="scientific">Methylocystis iwaonis</name>
    <dbReference type="NCBI Taxonomy" id="2885079"/>
    <lineage>
        <taxon>Bacteria</taxon>
        <taxon>Pseudomonadati</taxon>
        <taxon>Pseudomonadota</taxon>
        <taxon>Alphaproteobacteria</taxon>
        <taxon>Hyphomicrobiales</taxon>
        <taxon>Methylocystaceae</taxon>
        <taxon>Methylocystis</taxon>
    </lineage>
</organism>
<sequence length="572" mass="62344">MNIDDIAAAPRPIDPARLEAWEIAMLTREFDRPSSQEFDHFGDTRTFDAPGFADVIVVGGGLAGLTAAWRMEGFDVTLLEEGRNVGGAARFERHGELRFPTAASCLQSPAPDGRVAELLKDLGLWGSWRSTSDDLLVLFKTGDLIGNLGVVSHAFLSHPASLMNPKVYRLTGSLIGAALSGQAYVAAEKRLGDPIFAHLNAYLARLAPGKGRYPSIPWKPADGWSRAEMEQFDSVTLEQLLSDARLRETLPPDLRPPKNLDNLVRDAIVTTLQVESLTLDDVSGYVGLHFLIGYLYGELVAFPGGNGFVTERLRERLELRESFRCVNGAKVTSIRSHGADRYRVTFQRDGREHVVEARAVVWAASKHAALKAIHDLPSAQRAAMAEIEYGDYIVANVILKQPVWGDRFGAYIIAGKDEAAPMGWCRIGGCISANWLDPTQSHPGGVLTLLKPVSRRDNTGRLAKVAFRDLQETARAEVSDILACAGVPPQAVEDIRLWLWPKGLVSPRPGQMKSDLFRRASAPFGRMVFANQDTYGVGNFESAVGAGLDAAERLKMALGATSVPLSAEFSMV</sequence>
<dbReference type="EMBL" id="AP027143">
    <property type="protein sequence ID" value="BDV36233.1"/>
    <property type="molecule type" value="Genomic_DNA"/>
</dbReference>
<evidence type="ECO:0000256" key="1">
    <source>
        <dbReference type="ARBA" id="ARBA00004814"/>
    </source>
</evidence>
<gene>
    <name evidence="8" type="ORF">SS37A_37630</name>
</gene>
<dbReference type="Pfam" id="PF01593">
    <property type="entry name" value="Amino_oxidase"/>
    <property type="match status" value="1"/>
</dbReference>
<evidence type="ECO:0000256" key="5">
    <source>
        <dbReference type="ARBA" id="ARBA00023070"/>
    </source>
</evidence>
<name>A0ABN6VKD3_9HYPH</name>
<protein>
    <recommendedName>
        <fullName evidence="4">Tryptophan 2-monooxygenase</fullName>
        <ecNumber evidence="3">1.13.12.3</ecNumber>
    </recommendedName>
</protein>
<proteinExistence type="inferred from homology"/>
<evidence type="ECO:0000259" key="7">
    <source>
        <dbReference type="Pfam" id="PF01593"/>
    </source>
</evidence>
<dbReference type="SUPFAM" id="SSF51905">
    <property type="entry name" value="FAD/NAD(P)-binding domain"/>
    <property type="match status" value="1"/>
</dbReference>
<reference evidence="8 9" key="1">
    <citation type="journal article" date="2023" name="Int. J. Syst. Evol. Microbiol.">
        <title>Methylocystis iwaonis sp. nov., a type II methane-oxidizing bacterium from surface soil of a rice paddy field in Japan, and emended description of the genus Methylocystis (ex Whittenbury et al. 1970) Bowman et al. 1993.</title>
        <authorList>
            <person name="Kaise H."/>
            <person name="Sawadogo J.B."/>
            <person name="Alam M.S."/>
            <person name="Ueno C."/>
            <person name="Dianou D."/>
            <person name="Shinjo R."/>
            <person name="Asakawa S."/>
        </authorList>
    </citation>
    <scope>NUCLEOTIDE SEQUENCE [LARGE SCALE GENOMIC DNA]</scope>
    <source>
        <strain evidence="8 9">SS37A-Re</strain>
    </source>
</reference>
<evidence type="ECO:0000256" key="2">
    <source>
        <dbReference type="ARBA" id="ARBA00005833"/>
    </source>
</evidence>
<evidence type="ECO:0000256" key="4">
    <source>
        <dbReference type="ARBA" id="ARBA00017871"/>
    </source>
</evidence>
<dbReference type="EC" id="1.13.12.3" evidence="3"/>
<evidence type="ECO:0000256" key="6">
    <source>
        <dbReference type="ARBA" id="ARBA00047321"/>
    </source>
</evidence>
<evidence type="ECO:0000313" key="8">
    <source>
        <dbReference type="EMBL" id="BDV36233.1"/>
    </source>
</evidence>
<keyword evidence="5" id="KW-0073">Auxin biosynthesis</keyword>
<accession>A0ABN6VKD3</accession>
<dbReference type="InterPro" id="IPR050281">
    <property type="entry name" value="Flavin_monoamine_oxidase"/>
</dbReference>
<dbReference type="InterPro" id="IPR002937">
    <property type="entry name" value="Amino_oxidase"/>
</dbReference>
<dbReference type="PANTHER" id="PTHR10742:SF410">
    <property type="entry name" value="LYSINE-SPECIFIC HISTONE DEMETHYLASE 2"/>
    <property type="match status" value="1"/>
</dbReference>
<geneLocation type="plasmid" evidence="8 9">
    <name>pSS37A-Re-1</name>
</geneLocation>